<dbReference type="PRINTS" id="PR00813">
    <property type="entry name" value="BCTERIALGSPG"/>
</dbReference>
<dbReference type="Proteomes" id="UP000176484">
    <property type="component" value="Unassembled WGS sequence"/>
</dbReference>
<keyword evidence="2" id="KW-0488">Methylation</keyword>
<dbReference type="PANTHER" id="PTHR30093">
    <property type="entry name" value="GENERAL SECRETION PATHWAY PROTEIN G"/>
    <property type="match status" value="1"/>
</dbReference>
<dbReference type="GO" id="GO:0015627">
    <property type="term" value="C:type II protein secretion system complex"/>
    <property type="evidence" value="ECO:0007669"/>
    <property type="project" value="InterPro"/>
</dbReference>
<evidence type="ECO:0000313" key="7">
    <source>
        <dbReference type="Proteomes" id="UP000176484"/>
    </source>
</evidence>
<evidence type="ECO:0008006" key="8">
    <source>
        <dbReference type="Google" id="ProtNLM"/>
    </source>
</evidence>
<name>A0A1F6TMY2_9BACT</name>
<organism evidence="6 7">
    <name type="scientific">Candidatus Nomurabacteria bacterium GWB1_40_6</name>
    <dbReference type="NCBI Taxonomy" id="1801727"/>
    <lineage>
        <taxon>Bacteria</taxon>
        <taxon>Candidatus Nomuraibacteriota</taxon>
    </lineage>
</organism>
<dbReference type="PROSITE" id="PS00409">
    <property type="entry name" value="PROKAR_NTER_METHYL"/>
    <property type="match status" value="1"/>
</dbReference>
<dbReference type="PANTHER" id="PTHR30093:SF44">
    <property type="entry name" value="TYPE II SECRETION SYSTEM CORE PROTEIN G"/>
    <property type="match status" value="1"/>
</dbReference>
<evidence type="ECO:0000256" key="3">
    <source>
        <dbReference type="ARBA" id="ARBA00022692"/>
    </source>
</evidence>
<comment type="subcellular location">
    <subcellularLocation>
        <location evidence="1">Membrane</location>
        <topology evidence="1">Single-pass membrane protein</topology>
    </subcellularLocation>
</comment>
<comment type="caution">
    <text evidence="6">The sequence shown here is derived from an EMBL/GenBank/DDBJ whole genome shotgun (WGS) entry which is preliminary data.</text>
</comment>
<sequence length="182" mass="20134">MMLSHKNNKGFTLIELLVVVAIIGLLSSIVLSSLNNARISARDTRRISDMKNISTALELFYSTYGRYPITAGAPYWDGHWMNFQTCLETGVGCGFTISGTYEPVMKDVSNDPSDATPNVSDNSVTYYFSYNCASNQGYVLRTRLEKTNQILSSDADGGYGSAVDGGCDDANRYYCIKQNWCF</sequence>
<dbReference type="GO" id="GO:0015628">
    <property type="term" value="P:protein secretion by the type II secretion system"/>
    <property type="evidence" value="ECO:0007669"/>
    <property type="project" value="InterPro"/>
</dbReference>
<dbReference type="SUPFAM" id="SSF54523">
    <property type="entry name" value="Pili subunits"/>
    <property type="match status" value="1"/>
</dbReference>
<gene>
    <name evidence="6" type="ORF">A2121_03215</name>
</gene>
<dbReference type="EMBL" id="MFTD01000019">
    <property type="protein sequence ID" value="OGI46497.1"/>
    <property type="molecule type" value="Genomic_DNA"/>
</dbReference>
<evidence type="ECO:0000256" key="1">
    <source>
        <dbReference type="ARBA" id="ARBA00004167"/>
    </source>
</evidence>
<evidence type="ECO:0000313" key="6">
    <source>
        <dbReference type="EMBL" id="OGI46497.1"/>
    </source>
</evidence>
<dbReference type="Gene3D" id="3.30.700.10">
    <property type="entry name" value="Glycoprotein, Type 4 Pilin"/>
    <property type="match status" value="1"/>
</dbReference>
<dbReference type="AlphaFoldDB" id="A0A1F6TMY2"/>
<dbReference type="NCBIfam" id="TIGR02532">
    <property type="entry name" value="IV_pilin_GFxxxE"/>
    <property type="match status" value="1"/>
</dbReference>
<evidence type="ECO:0000256" key="5">
    <source>
        <dbReference type="ARBA" id="ARBA00023136"/>
    </source>
</evidence>
<protein>
    <recommendedName>
        <fullName evidence="8">Type II secretion system protein GspG C-terminal domain-containing protein</fullName>
    </recommendedName>
</protein>
<dbReference type="InterPro" id="IPR045584">
    <property type="entry name" value="Pilin-like"/>
</dbReference>
<reference evidence="6 7" key="1">
    <citation type="journal article" date="2016" name="Nat. Commun.">
        <title>Thousands of microbial genomes shed light on interconnected biogeochemical processes in an aquifer system.</title>
        <authorList>
            <person name="Anantharaman K."/>
            <person name="Brown C.T."/>
            <person name="Hug L.A."/>
            <person name="Sharon I."/>
            <person name="Castelle C.J."/>
            <person name="Probst A.J."/>
            <person name="Thomas B.C."/>
            <person name="Singh A."/>
            <person name="Wilkins M.J."/>
            <person name="Karaoz U."/>
            <person name="Brodie E.L."/>
            <person name="Williams K.H."/>
            <person name="Hubbard S.S."/>
            <person name="Banfield J.F."/>
        </authorList>
    </citation>
    <scope>NUCLEOTIDE SEQUENCE [LARGE SCALE GENOMIC DNA]</scope>
</reference>
<dbReference type="InterPro" id="IPR000983">
    <property type="entry name" value="Bac_GSPG_pilin"/>
</dbReference>
<keyword evidence="5" id="KW-0472">Membrane</keyword>
<dbReference type="GO" id="GO:0016020">
    <property type="term" value="C:membrane"/>
    <property type="evidence" value="ECO:0007669"/>
    <property type="project" value="UniProtKB-SubCell"/>
</dbReference>
<evidence type="ECO:0000256" key="4">
    <source>
        <dbReference type="ARBA" id="ARBA00022989"/>
    </source>
</evidence>
<dbReference type="Pfam" id="PF07963">
    <property type="entry name" value="N_methyl"/>
    <property type="match status" value="1"/>
</dbReference>
<keyword evidence="3" id="KW-0812">Transmembrane</keyword>
<dbReference type="InterPro" id="IPR012902">
    <property type="entry name" value="N_methyl_site"/>
</dbReference>
<keyword evidence="4" id="KW-1133">Transmembrane helix</keyword>
<evidence type="ECO:0000256" key="2">
    <source>
        <dbReference type="ARBA" id="ARBA00022481"/>
    </source>
</evidence>
<accession>A0A1F6TMY2</accession>
<proteinExistence type="predicted"/>